<name>A0A164NMD1_9AGAM</name>
<dbReference type="Proteomes" id="UP000076722">
    <property type="component" value="Unassembled WGS sequence"/>
</dbReference>
<dbReference type="EC" id="4.2.3.-" evidence="6"/>
<dbReference type="GO" id="GO:0010333">
    <property type="term" value="F:terpene synthase activity"/>
    <property type="evidence" value="ECO:0007669"/>
    <property type="project" value="InterPro"/>
</dbReference>
<comment type="cofactor">
    <cofactor evidence="1 6">
        <name>Mg(2+)</name>
        <dbReference type="ChEBI" id="CHEBI:18420"/>
    </cofactor>
</comment>
<gene>
    <name evidence="7" type="ORF">SISNIDRAFT_490653</name>
</gene>
<organism evidence="7 8">
    <name type="scientific">Sistotremastrum niveocremeum HHB9708</name>
    <dbReference type="NCBI Taxonomy" id="1314777"/>
    <lineage>
        <taxon>Eukaryota</taxon>
        <taxon>Fungi</taxon>
        <taxon>Dikarya</taxon>
        <taxon>Basidiomycota</taxon>
        <taxon>Agaricomycotina</taxon>
        <taxon>Agaricomycetes</taxon>
        <taxon>Sistotremastrales</taxon>
        <taxon>Sistotremastraceae</taxon>
        <taxon>Sertulicium</taxon>
        <taxon>Sertulicium niveocremeum</taxon>
    </lineage>
</organism>
<dbReference type="GO" id="GO:0008299">
    <property type="term" value="P:isoprenoid biosynthetic process"/>
    <property type="evidence" value="ECO:0007669"/>
    <property type="project" value="UniProtKB-ARBA"/>
</dbReference>
<dbReference type="SFLD" id="SFLDG01020">
    <property type="entry name" value="Terpene_Cyclase_Like_2"/>
    <property type="match status" value="1"/>
</dbReference>
<comment type="similarity">
    <text evidence="2 6">Belongs to the terpene synthase family.</text>
</comment>
<evidence type="ECO:0000256" key="2">
    <source>
        <dbReference type="ARBA" id="ARBA00006333"/>
    </source>
</evidence>
<evidence type="ECO:0000313" key="8">
    <source>
        <dbReference type="Proteomes" id="UP000076722"/>
    </source>
</evidence>
<dbReference type="PANTHER" id="PTHR35201:SF4">
    <property type="entry name" value="BETA-PINACENE SYNTHASE-RELATED"/>
    <property type="match status" value="1"/>
</dbReference>
<dbReference type="SFLD" id="SFLDS00005">
    <property type="entry name" value="Isoprenoid_Synthase_Type_I"/>
    <property type="match status" value="1"/>
</dbReference>
<keyword evidence="3 6" id="KW-0479">Metal-binding</keyword>
<dbReference type="Pfam" id="PF19086">
    <property type="entry name" value="Terpene_syn_C_2"/>
    <property type="match status" value="1"/>
</dbReference>
<sequence length="332" mass="38028">MSSTDQPVQLRLPNLLQNWPLERTLNPHHTAISTASTSWFTSFTPIPPLILSSFTRFNLPLFASLVYPSISAECLRIGCDMMFAMLLFDEISDRQGDEDVRRRGGVIKDVLSFWSWALSISSPSASKRYISSLETYIDSVVVEASDRSSHRLRTTEEYLSLRRLTIGVRPCFDLIFFNTNIDLDLPEIKDSLNHPMVVSLVDIAVDMIILTNDILSYNVEHSRNEDAHNIITVTIRERRCSIQQALDHVGEWYHRLQQQFLVLFNDLSSLSTSIHLEPEIKEFIQGIGNFITGNIAWHFETERYFGKHGLEVQNHKTITLLPRKTTPTPSHL</sequence>
<protein>
    <recommendedName>
        <fullName evidence="6">Terpene synthase</fullName>
        <ecNumber evidence="6">4.2.3.-</ecNumber>
    </recommendedName>
</protein>
<keyword evidence="8" id="KW-1185">Reference proteome</keyword>
<dbReference type="AlphaFoldDB" id="A0A164NMD1"/>
<reference evidence="7 8" key="1">
    <citation type="journal article" date="2016" name="Mol. Biol. Evol.">
        <title>Comparative Genomics of Early-Diverging Mushroom-Forming Fungi Provides Insights into the Origins of Lignocellulose Decay Capabilities.</title>
        <authorList>
            <person name="Nagy L.G."/>
            <person name="Riley R."/>
            <person name="Tritt A."/>
            <person name="Adam C."/>
            <person name="Daum C."/>
            <person name="Floudas D."/>
            <person name="Sun H."/>
            <person name="Yadav J.S."/>
            <person name="Pangilinan J."/>
            <person name="Larsson K.H."/>
            <person name="Matsuura K."/>
            <person name="Barry K."/>
            <person name="Labutti K."/>
            <person name="Kuo R."/>
            <person name="Ohm R.A."/>
            <person name="Bhattacharya S.S."/>
            <person name="Shirouzu T."/>
            <person name="Yoshinaga Y."/>
            <person name="Martin F.M."/>
            <person name="Grigoriev I.V."/>
            <person name="Hibbett D.S."/>
        </authorList>
    </citation>
    <scope>NUCLEOTIDE SEQUENCE [LARGE SCALE GENOMIC DNA]</scope>
    <source>
        <strain evidence="7 8">HHB9708</strain>
    </source>
</reference>
<evidence type="ECO:0000256" key="1">
    <source>
        <dbReference type="ARBA" id="ARBA00001946"/>
    </source>
</evidence>
<dbReference type="PANTHER" id="PTHR35201">
    <property type="entry name" value="TERPENE SYNTHASE"/>
    <property type="match status" value="1"/>
</dbReference>
<dbReference type="Gene3D" id="1.10.600.10">
    <property type="entry name" value="Farnesyl Diphosphate Synthase"/>
    <property type="match status" value="1"/>
</dbReference>
<keyword evidence="5 6" id="KW-0456">Lyase</keyword>
<evidence type="ECO:0000256" key="5">
    <source>
        <dbReference type="ARBA" id="ARBA00023239"/>
    </source>
</evidence>
<evidence type="ECO:0000313" key="7">
    <source>
        <dbReference type="EMBL" id="KZS87845.1"/>
    </source>
</evidence>
<proteinExistence type="inferred from homology"/>
<keyword evidence="4 6" id="KW-0460">Magnesium</keyword>
<evidence type="ECO:0000256" key="6">
    <source>
        <dbReference type="RuleBase" id="RU366034"/>
    </source>
</evidence>
<evidence type="ECO:0000256" key="4">
    <source>
        <dbReference type="ARBA" id="ARBA00022842"/>
    </source>
</evidence>
<dbReference type="InterPro" id="IPR008949">
    <property type="entry name" value="Isoprenoid_synthase_dom_sf"/>
</dbReference>
<dbReference type="GO" id="GO:0046872">
    <property type="term" value="F:metal ion binding"/>
    <property type="evidence" value="ECO:0007669"/>
    <property type="project" value="UniProtKB-KW"/>
</dbReference>
<accession>A0A164NMD1</accession>
<dbReference type="SUPFAM" id="SSF48576">
    <property type="entry name" value="Terpenoid synthases"/>
    <property type="match status" value="1"/>
</dbReference>
<dbReference type="EMBL" id="KV419443">
    <property type="protein sequence ID" value="KZS87845.1"/>
    <property type="molecule type" value="Genomic_DNA"/>
</dbReference>
<evidence type="ECO:0000256" key="3">
    <source>
        <dbReference type="ARBA" id="ARBA00022723"/>
    </source>
</evidence>
<dbReference type="InterPro" id="IPR034686">
    <property type="entry name" value="Terpene_cyclase-like_2"/>
</dbReference>